<proteinExistence type="predicted"/>
<dbReference type="Proteomes" id="UP000005143">
    <property type="component" value="Unassembled WGS sequence"/>
</dbReference>
<sequence>MPETPTLYVCHGDDSGPRFHPCGRVQAALREAGIEYEKVIAGHGSPIPFLRKGSSDELEQATGASKLPALKLADGTVITHSKAILGWVARQR</sequence>
<dbReference type="SUPFAM" id="SSF52833">
    <property type="entry name" value="Thioredoxin-like"/>
    <property type="match status" value="1"/>
</dbReference>
<evidence type="ECO:0000313" key="3">
    <source>
        <dbReference type="Proteomes" id="UP000005143"/>
    </source>
</evidence>
<dbReference type="OrthoDB" id="4772551at2"/>
<keyword evidence="3" id="KW-1185">Reference proteome</keyword>
<accession>H0E272</accession>
<protein>
    <recommendedName>
        <fullName evidence="1">GST N-terminal domain-containing protein</fullName>
    </recommendedName>
</protein>
<dbReference type="RefSeq" id="WP_007571329.1">
    <property type="nucleotide sequence ID" value="NZ_AGUD01000040.1"/>
</dbReference>
<dbReference type="InterPro" id="IPR004045">
    <property type="entry name" value="Glutathione_S-Trfase_N"/>
</dbReference>
<dbReference type="Pfam" id="PF13409">
    <property type="entry name" value="GST_N_2"/>
    <property type="match status" value="1"/>
</dbReference>
<evidence type="ECO:0000259" key="1">
    <source>
        <dbReference type="Pfam" id="PF13409"/>
    </source>
</evidence>
<organism evidence="2 3">
    <name type="scientific">Patulibacter medicamentivorans</name>
    <dbReference type="NCBI Taxonomy" id="1097667"/>
    <lineage>
        <taxon>Bacteria</taxon>
        <taxon>Bacillati</taxon>
        <taxon>Actinomycetota</taxon>
        <taxon>Thermoleophilia</taxon>
        <taxon>Solirubrobacterales</taxon>
        <taxon>Patulibacteraceae</taxon>
        <taxon>Patulibacter</taxon>
    </lineage>
</organism>
<feature type="domain" description="GST N-terminal" evidence="1">
    <location>
        <begin position="22"/>
        <end position="91"/>
    </location>
</feature>
<name>H0E272_9ACTN</name>
<dbReference type="InterPro" id="IPR036249">
    <property type="entry name" value="Thioredoxin-like_sf"/>
</dbReference>
<evidence type="ECO:0000313" key="2">
    <source>
        <dbReference type="EMBL" id="EHN12209.1"/>
    </source>
</evidence>
<dbReference type="EMBL" id="AGUD01000040">
    <property type="protein sequence ID" value="EHN12209.1"/>
    <property type="molecule type" value="Genomic_DNA"/>
</dbReference>
<dbReference type="AlphaFoldDB" id="H0E272"/>
<comment type="caution">
    <text evidence="2">The sequence shown here is derived from an EMBL/GenBank/DDBJ whole genome shotgun (WGS) entry which is preliminary data.</text>
</comment>
<gene>
    <name evidence="2" type="ORF">PAI11_08850</name>
</gene>
<dbReference type="CDD" id="cd00570">
    <property type="entry name" value="GST_N_family"/>
    <property type="match status" value="1"/>
</dbReference>
<reference evidence="2 3" key="1">
    <citation type="journal article" date="2013" name="Biodegradation">
        <title>Quantitative proteomic analysis of ibuprofen-degrading Patulibacter sp. strain I11.</title>
        <authorList>
            <person name="Almeida B."/>
            <person name="Kjeldal H."/>
            <person name="Lolas I."/>
            <person name="Knudsen A.D."/>
            <person name="Carvalho G."/>
            <person name="Nielsen K.L."/>
            <person name="Barreto Crespo M.T."/>
            <person name="Stensballe A."/>
            <person name="Nielsen J.L."/>
        </authorList>
    </citation>
    <scope>NUCLEOTIDE SEQUENCE [LARGE SCALE GENOMIC DNA]</scope>
    <source>
        <strain evidence="2 3">I11</strain>
    </source>
</reference>
<dbReference type="Gene3D" id="3.40.30.10">
    <property type="entry name" value="Glutaredoxin"/>
    <property type="match status" value="1"/>
</dbReference>